<feature type="region of interest" description="Disordered" evidence="7">
    <location>
        <begin position="461"/>
        <end position="481"/>
    </location>
</feature>
<dbReference type="Gene3D" id="2.30.29.30">
    <property type="entry name" value="Pleckstrin-homology domain (PH domain)/Phosphotyrosine-binding domain (PTB)"/>
    <property type="match status" value="1"/>
</dbReference>
<dbReference type="SMART" id="SM00220">
    <property type="entry name" value="S_TKc"/>
    <property type="match status" value="1"/>
</dbReference>
<dbReference type="PROSITE" id="PS00107">
    <property type="entry name" value="PROTEIN_KINASE_ATP"/>
    <property type="match status" value="1"/>
</dbReference>
<dbReference type="Gene3D" id="3.30.60.20">
    <property type="match status" value="1"/>
</dbReference>
<dbReference type="InterPro" id="IPR002219">
    <property type="entry name" value="PKC_DAG/PE"/>
</dbReference>
<dbReference type="InterPro" id="IPR046349">
    <property type="entry name" value="C1-like_sf"/>
</dbReference>
<evidence type="ECO:0000259" key="9">
    <source>
        <dbReference type="PROSITE" id="PS50011"/>
    </source>
</evidence>
<feature type="domain" description="Phorbol-ester/DAG-type" evidence="10">
    <location>
        <begin position="316"/>
        <end position="367"/>
    </location>
</feature>
<dbReference type="InterPro" id="IPR001849">
    <property type="entry name" value="PH_domain"/>
</dbReference>
<gene>
    <name evidence="11" type="primary">Prkd3</name>
    <name evidence="11" type="ORF">GZH46_01421</name>
</gene>
<evidence type="ECO:0000256" key="1">
    <source>
        <dbReference type="ARBA" id="ARBA00022553"/>
    </source>
</evidence>
<dbReference type="EMBL" id="JAIFTH010000249">
    <property type="protein sequence ID" value="KAG9510042.1"/>
    <property type="molecule type" value="Genomic_DNA"/>
</dbReference>
<dbReference type="SUPFAM" id="SSF50729">
    <property type="entry name" value="PH domain-like"/>
    <property type="match status" value="1"/>
</dbReference>
<dbReference type="InterPro" id="IPR008271">
    <property type="entry name" value="Ser/Thr_kinase_AS"/>
</dbReference>
<evidence type="ECO:0000259" key="10">
    <source>
        <dbReference type="PROSITE" id="PS50081"/>
    </source>
</evidence>
<dbReference type="Pfam" id="PF00069">
    <property type="entry name" value="Pkinase"/>
    <property type="match status" value="1"/>
</dbReference>
<feature type="domain" description="PH" evidence="8">
    <location>
        <begin position="402"/>
        <end position="527"/>
    </location>
</feature>
<feature type="domain" description="Protein kinase" evidence="9">
    <location>
        <begin position="638"/>
        <end position="902"/>
    </location>
</feature>
<dbReference type="PROSITE" id="PS50003">
    <property type="entry name" value="PH_DOMAIN"/>
    <property type="match status" value="1"/>
</dbReference>
<feature type="compositionally biased region" description="Basic residues" evidence="7">
    <location>
        <begin position="586"/>
        <end position="606"/>
    </location>
</feature>
<dbReference type="PROSITE" id="PS00108">
    <property type="entry name" value="PROTEIN_KINASE_ST"/>
    <property type="match status" value="1"/>
</dbReference>
<protein>
    <submittedName>
        <fullName evidence="11">Serine/threonine-protein kinase D3</fullName>
    </submittedName>
</protein>
<feature type="compositionally biased region" description="Low complexity" evidence="7">
    <location>
        <begin position="94"/>
        <end position="122"/>
    </location>
</feature>
<evidence type="ECO:0000259" key="8">
    <source>
        <dbReference type="PROSITE" id="PS50003"/>
    </source>
</evidence>
<dbReference type="Pfam" id="PF00169">
    <property type="entry name" value="PH"/>
    <property type="match status" value="1"/>
</dbReference>
<dbReference type="Proteomes" id="UP000825002">
    <property type="component" value="Unassembled WGS sequence"/>
</dbReference>
<name>A0ABQ7S9G5_9ACAR</name>
<feature type="compositionally biased region" description="Low complexity" evidence="7">
    <location>
        <begin position="149"/>
        <end position="173"/>
    </location>
</feature>
<reference evidence="11 12" key="1">
    <citation type="submission" date="2020-10" db="EMBL/GenBank/DDBJ databases">
        <authorList>
            <person name="Klimov P.B."/>
            <person name="Dyachkov S.M."/>
            <person name="Chetverikov P.E."/>
        </authorList>
    </citation>
    <scope>NUCLEOTIDE SEQUENCE [LARGE SCALE GENOMIC DNA]</scope>
    <source>
        <strain evidence="11">BMOC 18-1129-001#AD2665</strain>
        <tissue evidence="11">Entire mites</tissue>
    </source>
</reference>
<dbReference type="PANTHER" id="PTHR22968">
    <property type="entry name" value="PROTEIN KINASE C, MU"/>
    <property type="match status" value="1"/>
</dbReference>
<evidence type="ECO:0000256" key="4">
    <source>
        <dbReference type="ARBA" id="ARBA00022833"/>
    </source>
</evidence>
<evidence type="ECO:0000256" key="6">
    <source>
        <dbReference type="PROSITE-ProRule" id="PRU10141"/>
    </source>
</evidence>
<keyword evidence="1" id="KW-0597">Phosphoprotein</keyword>
<comment type="caution">
    <text evidence="11">The sequence shown here is derived from an EMBL/GenBank/DDBJ whole genome shotgun (WGS) entry which is preliminary data.</text>
</comment>
<feature type="region of interest" description="Disordered" evidence="7">
    <location>
        <begin position="91"/>
        <end position="178"/>
    </location>
</feature>
<feature type="region of interest" description="Disordered" evidence="7">
    <location>
        <begin position="29"/>
        <end position="63"/>
    </location>
</feature>
<dbReference type="PROSITE" id="PS50011">
    <property type="entry name" value="PROTEIN_KINASE_DOM"/>
    <property type="match status" value="1"/>
</dbReference>
<organism evidence="11 12">
    <name type="scientific">Fragariocoptes setiger</name>
    <dbReference type="NCBI Taxonomy" id="1670756"/>
    <lineage>
        <taxon>Eukaryota</taxon>
        <taxon>Metazoa</taxon>
        <taxon>Ecdysozoa</taxon>
        <taxon>Arthropoda</taxon>
        <taxon>Chelicerata</taxon>
        <taxon>Arachnida</taxon>
        <taxon>Acari</taxon>
        <taxon>Acariformes</taxon>
        <taxon>Trombidiformes</taxon>
        <taxon>Prostigmata</taxon>
        <taxon>Eupodina</taxon>
        <taxon>Eriophyoidea</taxon>
        <taxon>Phytoptidae</taxon>
        <taxon>Fragariocoptes</taxon>
    </lineage>
</organism>
<keyword evidence="11" id="KW-0418">Kinase</keyword>
<evidence type="ECO:0000313" key="11">
    <source>
        <dbReference type="EMBL" id="KAG9510042.1"/>
    </source>
</evidence>
<keyword evidence="2" id="KW-0479">Metal-binding</keyword>
<feature type="region of interest" description="Disordered" evidence="7">
    <location>
        <begin position="533"/>
        <end position="606"/>
    </location>
</feature>
<feature type="compositionally biased region" description="Low complexity" evidence="7">
    <location>
        <begin position="534"/>
        <end position="549"/>
    </location>
</feature>
<sequence length="962" mass="108549">LANQLSAFGVRVSKTLVPFGPVLMLSSTSVRPRKKAAKNKHEIKTRPQIENNRNSSDKASLPNLTGVGQFFRALKMKDEPHSTSTLLDTTIAHGANNGNNGNSSSNNNNGNSSAASSTSNSGTGNGMASDGTSTASSHAELNFIQTKTNANSSSNRTSNNNNNKGPSQQQQSNGLSGYTTSISLDALGKLNSLAIQSPPSATSTFNPSPDPEDGVIKFHLKTSIFKKTITTDRYSMTLGSLKQYSIDFINELFPNHCIEDLQAQLILRIYDPVDESFTPFNAVSDINHNAYVVVELSEKCPTQLVSGQRGCPQKNPHLFKEHTYLRPTDCDQCNKMILGIYKQGWRCERCMKNFCKKCEQTKGNEGCLRPSPPASSGGMPPCRPVHRLVQSVRNVRRHDHNKTIKEGWLQYHIDSNVQGHHFWRLNETDLTLYKDQTSQRFFKSIPVTQIKRVLSSSEVPNAWSQLSPRSRTSTNHSTYGITNEHHSNINFSQAFAFEITAGTFYVVEAESREEAQDWRNRINQALNQVKQEEQVQQQQQKPIEAPQAQSGNSVQVKNELTNLAPPCDNIVNDPSQNSNNNGETKRRFHVSPRVSPRRAQTRMSRLKNRRQISIEVPKNDIPEHLVEMHYLIAKDEKGEGKHILGLGQFGRVYAAIGHFKPMGNDKYRGVPVAIKEILKTRFQAAQQEQLRNEAEILKQLDHPGVIILEDFYDLDTKIYIVMERLENDMLELILSSEGSKLTERLTKFLIYQILAALRYLHSKNFAHCDLKPENVLLVSNSEFPQIKLCDFGFAKIIDENTFRQSLVGTPAYLAPEVVHQNKYNKALDLWSSGVIVYVSLSGTFPFNNNAPIEKQISELDEFYPKDPWSTISTDAKEFINRLLTIEPERRPSAASAQQHQWLNDFQLWCDLIELECQLRLERTWTDKADYLRWSKYASENGKTVPKYAIDTYGDHQTSRELA</sequence>
<evidence type="ECO:0000256" key="5">
    <source>
        <dbReference type="ARBA" id="ARBA00022840"/>
    </source>
</evidence>
<dbReference type="InterPro" id="IPR011993">
    <property type="entry name" value="PH-like_dom_sf"/>
</dbReference>
<dbReference type="PROSITE" id="PS50081">
    <property type="entry name" value="ZF_DAG_PE_2"/>
    <property type="match status" value="1"/>
</dbReference>
<evidence type="ECO:0000313" key="12">
    <source>
        <dbReference type="Proteomes" id="UP000825002"/>
    </source>
</evidence>
<evidence type="ECO:0000256" key="3">
    <source>
        <dbReference type="ARBA" id="ARBA00022741"/>
    </source>
</evidence>
<dbReference type="SMART" id="SM00109">
    <property type="entry name" value="C1"/>
    <property type="match status" value="1"/>
</dbReference>
<dbReference type="GO" id="GO:0016301">
    <property type="term" value="F:kinase activity"/>
    <property type="evidence" value="ECO:0007669"/>
    <property type="project" value="UniProtKB-KW"/>
</dbReference>
<keyword evidence="11" id="KW-0808">Transferase</keyword>
<dbReference type="SMART" id="SM00233">
    <property type="entry name" value="PH"/>
    <property type="match status" value="1"/>
</dbReference>
<evidence type="ECO:0000256" key="7">
    <source>
        <dbReference type="SAM" id="MobiDB-lite"/>
    </source>
</evidence>
<feature type="compositionally biased region" description="Polar residues" evidence="7">
    <location>
        <begin position="550"/>
        <end position="561"/>
    </location>
</feature>
<dbReference type="PANTHER" id="PTHR22968:SF15">
    <property type="entry name" value="SERINE_THREONINE-PROTEIN KINASE DKF-1"/>
    <property type="match status" value="1"/>
</dbReference>
<dbReference type="Pfam" id="PF00130">
    <property type="entry name" value="C1_1"/>
    <property type="match status" value="1"/>
</dbReference>
<dbReference type="InterPro" id="IPR017441">
    <property type="entry name" value="Protein_kinase_ATP_BS"/>
</dbReference>
<dbReference type="InterPro" id="IPR000719">
    <property type="entry name" value="Prot_kinase_dom"/>
</dbReference>
<dbReference type="SUPFAM" id="SSF56112">
    <property type="entry name" value="Protein kinase-like (PK-like)"/>
    <property type="match status" value="1"/>
</dbReference>
<feature type="non-terminal residue" evidence="11">
    <location>
        <position position="1"/>
    </location>
</feature>
<keyword evidence="12" id="KW-1185">Reference proteome</keyword>
<evidence type="ECO:0000256" key="2">
    <source>
        <dbReference type="ARBA" id="ARBA00022723"/>
    </source>
</evidence>
<feature type="compositionally biased region" description="Polar residues" evidence="7">
    <location>
        <begin position="572"/>
        <end position="582"/>
    </location>
</feature>
<feature type="compositionally biased region" description="Polar residues" evidence="7">
    <location>
        <begin position="48"/>
        <end position="58"/>
    </location>
</feature>
<dbReference type="InterPro" id="IPR011009">
    <property type="entry name" value="Kinase-like_dom_sf"/>
</dbReference>
<feature type="compositionally biased region" description="Polar residues" evidence="7">
    <location>
        <begin position="130"/>
        <end position="148"/>
    </location>
</feature>
<dbReference type="SUPFAM" id="SSF57889">
    <property type="entry name" value="Cysteine-rich domain"/>
    <property type="match status" value="1"/>
</dbReference>
<dbReference type="Gene3D" id="1.10.510.10">
    <property type="entry name" value="Transferase(Phosphotransferase) domain 1"/>
    <property type="match status" value="1"/>
</dbReference>
<keyword evidence="5 6" id="KW-0067">ATP-binding</keyword>
<proteinExistence type="predicted"/>
<feature type="binding site" evidence="6">
    <location>
        <position position="675"/>
    </location>
    <ligand>
        <name>ATP</name>
        <dbReference type="ChEBI" id="CHEBI:30616"/>
    </ligand>
</feature>
<keyword evidence="4" id="KW-0862">Zinc</keyword>
<keyword evidence="3 6" id="KW-0547">Nucleotide-binding</keyword>
<accession>A0ABQ7S9G5</accession>